<accession>A0ABQ4FAM8</accession>
<evidence type="ECO:0000313" key="3">
    <source>
        <dbReference type="EMBL" id="GIH31815.1"/>
    </source>
</evidence>
<feature type="transmembrane region" description="Helical" evidence="2">
    <location>
        <begin position="127"/>
        <end position="147"/>
    </location>
</feature>
<feature type="transmembrane region" description="Helical" evidence="2">
    <location>
        <begin position="38"/>
        <end position="63"/>
    </location>
</feature>
<keyword evidence="2" id="KW-0472">Membrane</keyword>
<evidence type="ECO:0008006" key="5">
    <source>
        <dbReference type="Google" id="ProtNLM"/>
    </source>
</evidence>
<evidence type="ECO:0000256" key="2">
    <source>
        <dbReference type="SAM" id="Phobius"/>
    </source>
</evidence>
<gene>
    <name evidence="3" type="ORF">Mam01_19790</name>
</gene>
<organism evidence="3 4">
    <name type="scientific">Microbispora amethystogenes</name>
    <dbReference type="NCBI Taxonomy" id="1427754"/>
    <lineage>
        <taxon>Bacteria</taxon>
        <taxon>Bacillati</taxon>
        <taxon>Actinomycetota</taxon>
        <taxon>Actinomycetes</taxon>
        <taxon>Streptosporangiales</taxon>
        <taxon>Streptosporangiaceae</taxon>
        <taxon>Microbispora</taxon>
    </lineage>
</organism>
<feature type="transmembrane region" description="Helical" evidence="2">
    <location>
        <begin position="99"/>
        <end position="121"/>
    </location>
</feature>
<feature type="transmembrane region" description="Helical" evidence="2">
    <location>
        <begin position="75"/>
        <end position="92"/>
    </location>
</feature>
<keyword evidence="4" id="KW-1185">Reference proteome</keyword>
<keyword evidence="2" id="KW-1133">Transmembrane helix</keyword>
<evidence type="ECO:0000256" key="1">
    <source>
        <dbReference type="SAM" id="MobiDB-lite"/>
    </source>
</evidence>
<comment type="caution">
    <text evidence="3">The sequence shown here is derived from an EMBL/GenBank/DDBJ whole genome shotgun (WGS) entry which is preliminary data.</text>
</comment>
<name>A0ABQ4FAM8_9ACTN</name>
<feature type="region of interest" description="Disordered" evidence="1">
    <location>
        <begin position="1"/>
        <end position="27"/>
    </location>
</feature>
<proteinExistence type="predicted"/>
<dbReference type="Proteomes" id="UP000651728">
    <property type="component" value="Unassembled WGS sequence"/>
</dbReference>
<dbReference type="RefSeq" id="WP_204285075.1">
    <property type="nucleotide sequence ID" value="NZ_BAABEJ010000008.1"/>
</dbReference>
<reference evidence="3 4" key="1">
    <citation type="submission" date="2021-01" db="EMBL/GenBank/DDBJ databases">
        <title>Whole genome shotgun sequence of Microbispora amethystogenes NBRC 101907.</title>
        <authorList>
            <person name="Komaki H."/>
            <person name="Tamura T."/>
        </authorList>
    </citation>
    <scope>NUCLEOTIDE SEQUENCE [LARGE SCALE GENOMIC DNA]</scope>
    <source>
        <strain evidence="3 4">NBRC 101907</strain>
    </source>
</reference>
<feature type="compositionally biased region" description="Low complexity" evidence="1">
    <location>
        <begin position="12"/>
        <end position="25"/>
    </location>
</feature>
<sequence length="156" mass="17278">MTQTTPARHTGPPSSHSSSHSSSHPAGPRRWRRFALHYLEMVVAMFAGMFALGLLWSVLGSALGIELSHTRDPELAYLLMAFDMSVGMAVWMRVRGHAWAATLEMCGAMFVPVVPLFPLLWVGAIDGMTVMVLAHVAMFPLMLAAMLHRRDEYTHC</sequence>
<keyword evidence="2" id="KW-0812">Transmembrane</keyword>
<dbReference type="EMBL" id="BOOB01000014">
    <property type="protein sequence ID" value="GIH31815.1"/>
    <property type="molecule type" value="Genomic_DNA"/>
</dbReference>
<evidence type="ECO:0000313" key="4">
    <source>
        <dbReference type="Proteomes" id="UP000651728"/>
    </source>
</evidence>
<protein>
    <recommendedName>
        <fullName evidence="5">Flagellar biosynthetic protein FliP</fullName>
    </recommendedName>
</protein>